<evidence type="ECO:0000256" key="3">
    <source>
        <dbReference type="PIRSR" id="PIRSR623088-1"/>
    </source>
</evidence>
<dbReference type="Gene3D" id="1.10.1300.10">
    <property type="entry name" value="3'5'-cyclic nucleotide phosphodiesterase, catalytic domain"/>
    <property type="match status" value="1"/>
</dbReference>
<dbReference type="Pfam" id="PF00233">
    <property type="entry name" value="PDEase_I"/>
    <property type="match status" value="1"/>
</dbReference>
<dbReference type="PROSITE" id="PS00126">
    <property type="entry name" value="PDEASE_I_1"/>
    <property type="match status" value="1"/>
</dbReference>
<dbReference type="GO" id="GO:0007165">
    <property type="term" value="P:signal transduction"/>
    <property type="evidence" value="ECO:0007669"/>
    <property type="project" value="InterPro"/>
</dbReference>
<keyword evidence="1 5" id="KW-0479">Metal-binding</keyword>
<dbReference type="EC" id="3.1.4.-" evidence="6"/>
<name>A0A7S3ADM9_9EUKA</name>
<comment type="similarity">
    <text evidence="6">Belongs to the cyclic nucleotide phosphodiesterase family.</text>
</comment>
<evidence type="ECO:0000256" key="2">
    <source>
        <dbReference type="ARBA" id="ARBA00022801"/>
    </source>
</evidence>
<evidence type="ECO:0000256" key="1">
    <source>
        <dbReference type="ARBA" id="ARBA00022723"/>
    </source>
</evidence>
<dbReference type="GO" id="GO:0046872">
    <property type="term" value="F:metal ion binding"/>
    <property type="evidence" value="ECO:0007669"/>
    <property type="project" value="UniProtKB-KW"/>
</dbReference>
<dbReference type="GO" id="GO:0004114">
    <property type="term" value="F:3',5'-cyclic-nucleotide phosphodiesterase activity"/>
    <property type="evidence" value="ECO:0007669"/>
    <property type="project" value="InterPro"/>
</dbReference>
<evidence type="ECO:0000256" key="6">
    <source>
        <dbReference type="RuleBase" id="RU363067"/>
    </source>
</evidence>
<proteinExistence type="inferred from homology"/>
<dbReference type="InterPro" id="IPR036971">
    <property type="entry name" value="PDEase_catalytic_dom_sf"/>
</dbReference>
<dbReference type="PRINTS" id="PR00387">
    <property type="entry name" value="PDIESTERASE1"/>
</dbReference>
<evidence type="ECO:0000259" key="7">
    <source>
        <dbReference type="PROSITE" id="PS51845"/>
    </source>
</evidence>
<feature type="binding site" evidence="5">
    <location>
        <position position="188"/>
    </location>
    <ligand>
        <name>Zn(2+)</name>
        <dbReference type="ChEBI" id="CHEBI:29105"/>
        <label>1</label>
    </ligand>
</feature>
<sequence>MEQYIMSRFHDPEATPSDDRPELLRVTQQLMKQNVKPKQLIAQITQASLDANLRAEAARVIDAEHIPMSLSDALLRRALKVAQAIDESSWDADLLGLAGILSHPMSFVVELVLRKYDAAETLKVDQHAMKRMLRELERGYLANPYHCSIHGADVAYTLHVMLEKGVEGKLGLTKLQLVSSIIAAAAHDFRHNGLTNQYLVATNHPLALMYNDKAVLESMHASEFFSLLHSDKELNIFAKLEPASKSAVRKTVIASILATDMAVHFDFLSRFQSSIVAVERDLSASPYTADEQNFIISMLCHAADISNPAKNRSIYLDWTDRVLAEFYHVGDLEKEQGFPSISMFCDRSQPKVQKCQNGFITFIVKPMFAAWCEYVPSLHGMIMPLLEGNLSIWGADACKVPETQLFVDAAKAGWDYETARWSLKEGMSSPDFAEGLLS</sequence>
<dbReference type="InterPro" id="IPR002073">
    <property type="entry name" value="PDEase_catalytic_dom"/>
</dbReference>
<organism evidence="8">
    <name type="scientific">Haptolina ericina</name>
    <dbReference type="NCBI Taxonomy" id="156174"/>
    <lineage>
        <taxon>Eukaryota</taxon>
        <taxon>Haptista</taxon>
        <taxon>Haptophyta</taxon>
        <taxon>Prymnesiophyceae</taxon>
        <taxon>Prymnesiales</taxon>
        <taxon>Prymnesiaceae</taxon>
        <taxon>Haptolina</taxon>
    </lineage>
</organism>
<dbReference type="EMBL" id="HBHX01003871">
    <property type="protein sequence ID" value="CAE0100506.1"/>
    <property type="molecule type" value="Transcribed_RNA"/>
</dbReference>
<feature type="domain" description="PDEase" evidence="7">
    <location>
        <begin position="63"/>
        <end position="400"/>
    </location>
</feature>
<feature type="binding site" evidence="4">
    <location>
        <position position="304"/>
    </location>
    <ligand>
        <name>AMP</name>
        <dbReference type="ChEBI" id="CHEBI:456215"/>
    </ligand>
</feature>
<feature type="binding site" evidence="5">
    <location>
        <position position="304"/>
    </location>
    <ligand>
        <name>Zn(2+)</name>
        <dbReference type="ChEBI" id="CHEBI:29105"/>
        <label>1</label>
    </ligand>
</feature>
<keyword evidence="2 6" id="KW-0378">Hydrolase</keyword>
<protein>
    <recommendedName>
        <fullName evidence="6">Phosphodiesterase</fullName>
        <ecNumber evidence="6">3.1.4.-</ecNumber>
    </recommendedName>
</protein>
<evidence type="ECO:0000256" key="4">
    <source>
        <dbReference type="PIRSR" id="PIRSR623088-2"/>
    </source>
</evidence>
<evidence type="ECO:0000256" key="5">
    <source>
        <dbReference type="PIRSR" id="PIRSR623088-3"/>
    </source>
</evidence>
<comment type="cofactor">
    <cofactor evidence="6">
        <name>a divalent metal cation</name>
        <dbReference type="ChEBI" id="CHEBI:60240"/>
    </cofactor>
    <text evidence="6">Binds 2 divalent metal cations per subunit. Site 1 may preferentially bind zinc ions, while site 2 has a preference for magnesium and/or manganese ions.</text>
</comment>
<dbReference type="PANTHER" id="PTHR11347">
    <property type="entry name" value="CYCLIC NUCLEOTIDE PHOSPHODIESTERASE"/>
    <property type="match status" value="1"/>
</dbReference>
<feature type="binding site" evidence="4">
    <location>
        <begin position="146"/>
        <end position="150"/>
    </location>
    <ligand>
        <name>AMP</name>
        <dbReference type="ChEBI" id="CHEBI:456215"/>
    </ligand>
</feature>
<feature type="binding site" evidence="4">
    <location>
        <position position="188"/>
    </location>
    <ligand>
        <name>AMP</name>
        <dbReference type="ChEBI" id="CHEBI:456215"/>
    </ligand>
</feature>
<feature type="binding site" evidence="4">
    <location>
        <position position="356"/>
    </location>
    <ligand>
        <name>AMP</name>
        <dbReference type="ChEBI" id="CHEBI:456215"/>
    </ligand>
</feature>
<feature type="binding site" evidence="5">
    <location>
        <position position="188"/>
    </location>
    <ligand>
        <name>Zn(2+)</name>
        <dbReference type="ChEBI" id="CHEBI:29105"/>
        <label>2</label>
    </ligand>
</feature>
<dbReference type="AlphaFoldDB" id="A0A7S3ADM9"/>
<dbReference type="PROSITE" id="PS51845">
    <property type="entry name" value="PDEASE_I_2"/>
    <property type="match status" value="1"/>
</dbReference>
<dbReference type="SUPFAM" id="SSF109604">
    <property type="entry name" value="HD-domain/PDEase-like"/>
    <property type="match status" value="1"/>
</dbReference>
<feature type="binding site" evidence="5">
    <location>
        <position position="150"/>
    </location>
    <ligand>
        <name>Zn(2+)</name>
        <dbReference type="ChEBI" id="CHEBI:29105"/>
        <label>1</label>
    </ligand>
</feature>
<evidence type="ECO:0000313" key="8">
    <source>
        <dbReference type="EMBL" id="CAE0100506.1"/>
    </source>
</evidence>
<dbReference type="InterPro" id="IPR023088">
    <property type="entry name" value="PDEase"/>
</dbReference>
<feature type="binding site" evidence="5">
    <location>
        <position position="187"/>
    </location>
    <ligand>
        <name>Zn(2+)</name>
        <dbReference type="ChEBI" id="CHEBI:29105"/>
        <label>1</label>
    </ligand>
</feature>
<gene>
    <name evidence="8" type="ORF">HERI1096_LOCUS2151</name>
</gene>
<dbReference type="InterPro" id="IPR023174">
    <property type="entry name" value="PDEase_CS"/>
</dbReference>
<reference evidence="8" key="1">
    <citation type="submission" date="2021-01" db="EMBL/GenBank/DDBJ databases">
        <authorList>
            <person name="Corre E."/>
            <person name="Pelletier E."/>
            <person name="Niang G."/>
            <person name="Scheremetjew M."/>
            <person name="Finn R."/>
            <person name="Kale V."/>
            <person name="Holt S."/>
            <person name="Cochrane G."/>
            <person name="Meng A."/>
            <person name="Brown T."/>
            <person name="Cohen L."/>
        </authorList>
    </citation>
    <scope>NUCLEOTIDE SEQUENCE</scope>
    <source>
        <strain evidence="8">CCMP281</strain>
    </source>
</reference>
<feature type="active site" description="Proton donor" evidence="3">
    <location>
        <position position="146"/>
    </location>
</feature>
<accession>A0A7S3ADM9</accession>